<accession>A0ABY7WUG0</accession>
<feature type="transmembrane region" description="Helical" evidence="1">
    <location>
        <begin position="193"/>
        <end position="216"/>
    </location>
</feature>
<dbReference type="PROSITE" id="PS51257">
    <property type="entry name" value="PROKAR_LIPOPROTEIN"/>
    <property type="match status" value="1"/>
</dbReference>
<feature type="transmembrane region" description="Helical" evidence="1">
    <location>
        <begin position="350"/>
        <end position="371"/>
    </location>
</feature>
<feature type="transmembrane region" description="Helical" evidence="1">
    <location>
        <begin position="281"/>
        <end position="302"/>
    </location>
</feature>
<feature type="transmembrane region" description="Helical" evidence="1">
    <location>
        <begin position="104"/>
        <end position="122"/>
    </location>
</feature>
<evidence type="ECO:0008006" key="4">
    <source>
        <dbReference type="Google" id="ProtNLM"/>
    </source>
</evidence>
<organism evidence="2 3">
    <name type="scientific">Lacticaseibacillus pabuli</name>
    <dbReference type="NCBI Taxonomy" id="3025672"/>
    <lineage>
        <taxon>Bacteria</taxon>
        <taxon>Bacillati</taxon>
        <taxon>Bacillota</taxon>
        <taxon>Bacilli</taxon>
        <taxon>Lactobacillales</taxon>
        <taxon>Lactobacillaceae</taxon>
        <taxon>Lacticaseibacillus</taxon>
    </lineage>
</organism>
<keyword evidence="3" id="KW-1185">Reference proteome</keyword>
<reference evidence="2 3" key="1">
    <citation type="submission" date="2023-02" db="EMBL/GenBank/DDBJ databases">
        <title>Genome sequence of Lacticaseibacillus sp. KACC 23028.</title>
        <authorList>
            <person name="Kim S."/>
            <person name="Heo J."/>
            <person name="Kwon S.-W."/>
        </authorList>
    </citation>
    <scope>NUCLEOTIDE SEQUENCE [LARGE SCALE GENOMIC DNA]</scope>
    <source>
        <strain evidence="2 3">KACC 23028</strain>
    </source>
</reference>
<keyword evidence="1" id="KW-0812">Transmembrane</keyword>
<feature type="transmembrane region" description="Helical" evidence="1">
    <location>
        <begin position="383"/>
        <end position="401"/>
    </location>
</feature>
<feature type="transmembrane region" description="Helical" evidence="1">
    <location>
        <begin position="228"/>
        <end position="246"/>
    </location>
</feature>
<gene>
    <name evidence="2" type="ORF">PQ472_03955</name>
</gene>
<feature type="transmembrane region" description="Helical" evidence="1">
    <location>
        <begin position="309"/>
        <end position="330"/>
    </location>
</feature>
<dbReference type="EMBL" id="CP117884">
    <property type="protein sequence ID" value="WDF83404.1"/>
    <property type="molecule type" value="Genomic_DNA"/>
</dbReference>
<proteinExistence type="predicted"/>
<feature type="transmembrane region" description="Helical" evidence="1">
    <location>
        <begin position="76"/>
        <end position="97"/>
    </location>
</feature>
<evidence type="ECO:0000256" key="1">
    <source>
        <dbReference type="SAM" id="Phobius"/>
    </source>
</evidence>
<protein>
    <recommendedName>
        <fullName evidence="4">Membrane protein YfhO</fullName>
    </recommendedName>
</protein>
<dbReference type="Proteomes" id="UP001220377">
    <property type="component" value="Chromosome"/>
</dbReference>
<keyword evidence="1" id="KW-0472">Membrane</keyword>
<keyword evidence="1" id="KW-1133">Transmembrane helix</keyword>
<evidence type="ECO:0000313" key="3">
    <source>
        <dbReference type="Proteomes" id="UP001220377"/>
    </source>
</evidence>
<feature type="transmembrane region" description="Helical" evidence="1">
    <location>
        <begin position="610"/>
        <end position="632"/>
    </location>
</feature>
<sequence length="643" mass="71560">MHALAKKIRTSNAGPVLIILLVSLGCTLPQLFNHSLILGVDSIFHLNRFYEAAMQLQHHDLSYFQSNYAFQQSGRIVTALYGPYLTYLIGGLLLALGSWLKLELVLVFLIETIAGLGMFMLARRVRANRFWSLMAGLVYMLAGWVPTWITTQEFMAWGAALMPWVLIFGIKMVQDHEHPVHVLGLALTMAALMQTHTLSSVLVTLALIPLAVLGFVQAKRRWKMVGNLLLSVLIALALTANVWGALLEVYGGNLVMAPYMPLNSGTFTSKLSFGSYGRGTLGGSLGIVCTVIVLAQVISIFLRKQRDALEITLTATGTAFMIAASSFVPWNRLVDKWNQIGSYLQFPSRFATVGMILLLAAFALNMTKFATSQPAKVKLGGRNWATFAQLGMLMGVMLLAFQTYTDAERSAEAWNKPQVLQSGASITLSADDMTEVRDSFMSKNLGSGLQMVAKGTPDYLPVPRESWRWFQDNSQYRLYHDQLVALTTAKTAEPGQIGKKIDKIAYKLYNQLLDEASPYALYYYQITSANKRFTKKVLKGGTLQVTWHAKKKGVTQVPVVIYKHTHVVLNGKVQKHSNFERSDIGAIITAHRKGTNVLTIHYEPARSTIWLLRFAPIAWLLTILAACGEAILRWRRHVREIAN</sequence>
<evidence type="ECO:0000313" key="2">
    <source>
        <dbReference type="EMBL" id="WDF83404.1"/>
    </source>
</evidence>
<feature type="transmembrane region" description="Helical" evidence="1">
    <location>
        <begin position="128"/>
        <end position="147"/>
    </location>
</feature>
<dbReference type="RefSeq" id="WP_274261551.1">
    <property type="nucleotide sequence ID" value="NZ_CP117884.1"/>
</dbReference>
<name>A0ABY7WUG0_9LACO</name>